<dbReference type="AlphaFoldDB" id="A0A1Q9CWT7"/>
<protein>
    <submittedName>
        <fullName evidence="1">Uncharacterized protein</fullName>
    </submittedName>
</protein>
<sequence length="236" mass="26589">MGLEVCRQWTEEPPGIPMKQESDEMHMIRGLVAFVQTVVTVKVTALVPDGNSRIVGRYLSMQVETFERELQVKSSLAEEDWFDFVPTVPTVLEDESWQVARDSFAGFAFVGKRPCTLLRCAGGTCSATPSSPSRAGDGADPGRPLVPAVAEERVMQEDVTRMDAGHRDGLTSWVRYHPRMVVSSSFMPSEYLTVFFERIGKQVTLHRSLDGQELLPYQCTILREDSDRVRERFQRA</sequence>
<proteinExistence type="predicted"/>
<reference evidence="1 2" key="1">
    <citation type="submission" date="2016-02" db="EMBL/GenBank/DDBJ databases">
        <title>Genome analysis of coral dinoflagellate symbionts highlights evolutionary adaptations to a symbiotic lifestyle.</title>
        <authorList>
            <person name="Aranda M."/>
            <person name="Li Y."/>
            <person name="Liew Y.J."/>
            <person name="Baumgarten S."/>
            <person name="Simakov O."/>
            <person name="Wilson M."/>
            <person name="Piel J."/>
            <person name="Ashoor H."/>
            <person name="Bougouffa S."/>
            <person name="Bajic V.B."/>
            <person name="Ryu T."/>
            <person name="Ravasi T."/>
            <person name="Bayer T."/>
            <person name="Micklem G."/>
            <person name="Kim H."/>
            <person name="Bhak J."/>
            <person name="Lajeunesse T.C."/>
            <person name="Voolstra C.R."/>
        </authorList>
    </citation>
    <scope>NUCLEOTIDE SEQUENCE [LARGE SCALE GENOMIC DNA]</scope>
    <source>
        <strain evidence="1 2">CCMP2467</strain>
    </source>
</reference>
<evidence type="ECO:0000313" key="2">
    <source>
        <dbReference type="Proteomes" id="UP000186817"/>
    </source>
</evidence>
<name>A0A1Q9CWT7_SYMMI</name>
<dbReference type="Proteomes" id="UP000186817">
    <property type="component" value="Unassembled WGS sequence"/>
</dbReference>
<keyword evidence="2" id="KW-1185">Reference proteome</keyword>
<dbReference type="EMBL" id="LSRX01000862">
    <property type="protein sequence ID" value="OLP87390.1"/>
    <property type="molecule type" value="Genomic_DNA"/>
</dbReference>
<comment type="caution">
    <text evidence="1">The sequence shown here is derived from an EMBL/GenBank/DDBJ whole genome shotgun (WGS) entry which is preliminary data.</text>
</comment>
<dbReference type="OrthoDB" id="414211at2759"/>
<gene>
    <name evidence="1" type="ORF">AK812_SmicGene31393</name>
</gene>
<organism evidence="1 2">
    <name type="scientific">Symbiodinium microadriaticum</name>
    <name type="common">Dinoflagellate</name>
    <name type="synonym">Zooxanthella microadriatica</name>
    <dbReference type="NCBI Taxonomy" id="2951"/>
    <lineage>
        <taxon>Eukaryota</taxon>
        <taxon>Sar</taxon>
        <taxon>Alveolata</taxon>
        <taxon>Dinophyceae</taxon>
        <taxon>Suessiales</taxon>
        <taxon>Symbiodiniaceae</taxon>
        <taxon>Symbiodinium</taxon>
    </lineage>
</organism>
<accession>A0A1Q9CWT7</accession>
<evidence type="ECO:0000313" key="1">
    <source>
        <dbReference type="EMBL" id="OLP87390.1"/>
    </source>
</evidence>